<dbReference type="NCBIfam" id="TIGR02532">
    <property type="entry name" value="IV_pilin_GFxxxE"/>
    <property type="match status" value="1"/>
</dbReference>
<name>A0A7Y0LEW5_9GAMM</name>
<keyword evidence="3" id="KW-1185">Reference proteome</keyword>
<keyword evidence="1" id="KW-0812">Transmembrane</keyword>
<accession>A0A7Y0LEW5</accession>
<evidence type="ECO:0000256" key="1">
    <source>
        <dbReference type="SAM" id="Phobius"/>
    </source>
</evidence>
<dbReference type="EMBL" id="JABBXH010000005">
    <property type="protein sequence ID" value="NMP32947.1"/>
    <property type="molecule type" value="Genomic_DNA"/>
</dbReference>
<keyword evidence="1" id="KW-0472">Membrane</keyword>
<dbReference type="Pfam" id="PF07963">
    <property type="entry name" value="N_methyl"/>
    <property type="match status" value="1"/>
</dbReference>
<keyword evidence="1" id="KW-1133">Transmembrane helix</keyword>
<reference evidence="2 3" key="1">
    <citation type="submission" date="2020-04" db="EMBL/GenBank/DDBJ databases">
        <title>Thalassotalea sp. M1531, isolated from the surface of marine red alga.</title>
        <authorList>
            <person name="Pang L."/>
            <person name="Lu D.-C."/>
        </authorList>
    </citation>
    <scope>NUCLEOTIDE SEQUENCE [LARGE SCALE GENOMIC DNA]</scope>
    <source>
        <strain evidence="2 3">M1531</strain>
    </source>
</reference>
<protein>
    <submittedName>
        <fullName evidence="2">Prepilin-type N-terminal cleavage/methylation domain-containing protein</fullName>
    </submittedName>
</protein>
<gene>
    <name evidence="2" type="ORF">HII17_15420</name>
</gene>
<dbReference type="AlphaFoldDB" id="A0A7Y0LEW5"/>
<evidence type="ECO:0000313" key="3">
    <source>
        <dbReference type="Proteomes" id="UP000568664"/>
    </source>
</evidence>
<organism evidence="2 3">
    <name type="scientific">Thalassotalea algicola</name>
    <dbReference type="NCBI Taxonomy" id="2716224"/>
    <lineage>
        <taxon>Bacteria</taxon>
        <taxon>Pseudomonadati</taxon>
        <taxon>Pseudomonadota</taxon>
        <taxon>Gammaproteobacteria</taxon>
        <taxon>Alteromonadales</taxon>
        <taxon>Colwelliaceae</taxon>
        <taxon>Thalassotalea</taxon>
    </lineage>
</organism>
<dbReference type="Proteomes" id="UP000568664">
    <property type="component" value="Unassembled WGS sequence"/>
</dbReference>
<feature type="transmembrane region" description="Helical" evidence="1">
    <location>
        <begin position="12"/>
        <end position="34"/>
    </location>
</feature>
<dbReference type="InterPro" id="IPR012902">
    <property type="entry name" value="N_methyl_site"/>
</dbReference>
<comment type="caution">
    <text evidence="2">The sequence shown here is derived from an EMBL/GenBank/DDBJ whole genome shotgun (WGS) entry which is preliminary data.</text>
</comment>
<sequence>MNHKNNGFTLIELLISISILSLILLLGSYSYSLLAERWQSALTKFDLVEKDTRAFSLFNAVLSGIYPSVIYEKSNGSIRPSFFFSGSEDRLLSVTRGGLLNDFYPEVFRLVATKNSNGKIDVIYQLSALKQPITSIEQEVTFSNNIELFSDLDVFELRYLGWDSIQEKDAGLEQGLGPTLRPMFSGIENQMLPDKVFANISKNGKKMTFYVSLDNNASRFLEVYSKE</sequence>
<proteinExistence type="predicted"/>
<evidence type="ECO:0000313" key="2">
    <source>
        <dbReference type="EMBL" id="NMP32947.1"/>
    </source>
</evidence>
<dbReference type="RefSeq" id="WP_169076265.1">
    <property type="nucleotide sequence ID" value="NZ_JABBXH010000005.1"/>
</dbReference>